<dbReference type="Gene3D" id="3.40.50.12780">
    <property type="entry name" value="N-terminal domain of ligase-like"/>
    <property type="match status" value="1"/>
</dbReference>
<dbReference type="PANTHER" id="PTHR43845:SF1">
    <property type="entry name" value="BLR5969 PROTEIN"/>
    <property type="match status" value="1"/>
</dbReference>
<evidence type="ECO:0000313" key="1">
    <source>
        <dbReference type="EMBL" id="SVB93005.1"/>
    </source>
</evidence>
<proteinExistence type="predicted"/>
<organism evidence="1">
    <name type="scientific">marine metagenome</name>
    <dbReference type="NCBI Taxonomy" id="408172"/>
    <lineage>
        <taxon>unclassified sequences</taxon>
        <taxon>metagenomes</taxon>
        <taxon>ecological metagenomes</taxon>
    </lineage>
</organism>
<gene>
    <name evidence="1" type="ORF">METZ01_LOCUS245859</name>
</gene>
<protein>
    <recommendedName>
        <fullName evidence="2">AMP-dependent synthetase/ligase domain-containing protein</fullName>
    </recommendedName>
</protein>
<dbReference type="PANTHER" id="PTHR43845">
    <property type="entry name" value="BLR5969 PROTEIN"/>
    <property type="match status" value="1"/>
</dbReference>
<sequence length="226" mass="24739">MPKFPEIECASRETLIAHQSKRLATLIGGLLGRNPFYTKKLARANVDVKQLTFPNDLSSLPFTTKSELVADQTTAPPWGTALSEPITHYTRYNQTSSTTGTPLRWIDTAESWQWMLDCWKAVYRAARVSDEDRIFFPFSFGPFLGFWTGFDAATQIGAHAIPSGGMTSHSRLTLIDTVQPTVICCTPTYALRLLDVAQEIGLSLSRNSGGVVIVAGEPGGSIPATR</sequence>
<dbReference type="SUPFAM" id="SSF56801">
    <property type="entry name" value="Acetyl-CoA synthetase-like"/>
    <property type="match status" value="1"/>
</dbReference>
<dbReference type="AlphaFoldDB" id="A0A382I0V3"/>
<name>A0A382I0V3_9ZZZZ</name>
<reference evidence="1" key="1">
    <citation type="submission" date="2018-05" db="EMBL/GenBank/DDBJ databases">
        <authorList>
            <person name="Lanie J.A."/>
            <person name="Ng W.-L."/>
            <person name="Kazmierczak K.M."/>
            <person name="Andrzejewski T.M."/>
            <person name="Davidsen T.M."/>
            <person name="Wayne K.J."/>
            <person name="Tettelin H."/>
            <person name="Glass J.I."/>
            <person name="Rusch D."/>
            <person name="Podicherti R."/>
            <person name="Tsui H.-C.T."/>
            <person name="Winkler M.E."/>
        </authorList>
    </citation>
    <scope>NUCLEOTIDE SEQUENCE</scope>
</reference>
<accession>A0A382I0V3</accession>
<feature type="non-terminal residue" evidence="1">
    <location>
        <position position="226"/>
    </location>
</feature>
<dbReference type="EMBL" id="UINC01064386">
    <property type="protein sequence ID" value="SVB93005.1"/>
    <property type="molecule type" value="Genomic_DNA"/>
</dbReference>
<dbReference type="InterPro" id="IPR042099">
    <property type="entry name" value="ANL_N_sf"/>
</dbReference>
<evidence type="ECO:0008006" key="2">
    <source>
        <dbReference type="Google" id="ProtNLM"/>
    </source>
</evidence>